<sequence>MELLKEEVKKTLELNTNSQYYLYYGVSPDNIHFAVLATKGLWYKLYLFGNLDGRQIYLSKHRISSDITHFTTANLAHLLGFPKFAEAAGELKISTGCTEHTTEEGVKNRIEQCKTEIENGLYNSMFPLRLTHKFEKRFYFEIIKQPSEVITDPDGYLQLGDIICNKNEYGIYIGNGEVVYSRNEKPEIGKLNPDFANPEEIVEKYVFPYSLRDPEKIVEIAKSFVNPELQQDEYKLLYENPLTFIGRSALGLEIPLGQTIIQNLLQKLHI</sequence>
<organism evidence="1 2">
    <name type="scientific">Panagrolaimus sp. ES5</name>
    <dbReference type="NCBI Taxonomy" id="591445"/>
    <lineage>
        <taxon>Eukaryota</taxon>
        <taxon>Metazoa</taxon>
        <taxon>Ecdysozoa</taxon>
        <taxon>Nematoda</taxon>
        <taxon>Chromadorea</taxon>
        <taxon>Rhabditida</taxon>
        <taxon>Tylenchina</taxon>
        <taxon>Panagrolaimomorpha</taxon>
        <taxon>Panagrolaimoidea</taxon>
        <taxon>Panagrolaimidae</taxon>
        <taxon>Panagrolaimus</taxon>
    </lineage>
</organism>
<dbReference type="WBParaSite" id="ES5_v2.g21697.t1">
    <property type="protein sequence ID" value="ES5_v2.g21697.t1"/>
    <property type="gene ID" value="ES5_v2.g21697"/>
</dbReference>
<proteinExistence type="predicted"/>
<evidence type="ECO:0000313" key="1">
    <source>
        <dbReference type="Proteomes" id="UP000887579"/>
    </source>
</evidence>
<protein>
    <submittedName>
        <fullName evidence="2">Uncharacterized protein</fullName>
    </submittedName>
</protein>
<dbReference type="Proteomes" id="UP000887579">
    <property type="component" value="Unplaced"/>
</dbReference>
<name>A0AC34FXH9_9BILA</name>
<accession>A0AC34FXH9</accession>
<evidence type="ECO:0000313" key="2">
    <source>
        <dbReference type="WBParaSite" id="ES5_v2.g21697.t1"/>
    </source>
</evidence>
<reference evidence="2" key="1">
    <citation type="submission" date="2022-11" db="UniProtKB">
        <authorList>
            <consortium name="WormBaseParasite"/>
        </authorList>
    </citation>
    <scope>IDENTIFICATION</scope>
</reference>